<evidence type="ECO:0000313" key="2">
    <source>
        <dbReference type="Proteomes" id="UP000030686"/>
    </source>
</evidence>
<dbReference type="AlphaFoldDB" id="W6R6T9"/>
<proteinExistence type="predicted"/>
<name>W6R6T9_PENRF</name>
<sequence>MGPSICGQKPFGHRHKEQYLGGYNLHFIWQHIYTSAWSPTSQALQPSLYSRFRHRRLQLHFSRRRCQGYSRQFQPDQSPHERHFYYAACLSR</sequence>
<evidence type="ECO:0000313" key="1">
    <source>
        <dbReference type="EMBL" id="CDM37552.1"/>
    </source>
</evidence>
<gene>
    <name evidence="1" type="ORF">PROQFM164_S06g000514</name>
</gene>
<dbReference type="EMBL" id="HG792020">
    <property type="protein sequence ID" value="CDM37552.1"/>
    <property type="molecule type" value="Genomic_DNA"/>
</dbReference>
<protein>
    <submittedName>
        <fullName evidence="1">Uncharacterized protein</fullName>
    </submittedName>
</protein>
<organism evidence="1 2">
    <name type="scientific">Penicillium roqueforti (strain FM164)</name>
    <dbReference type="NCBI Taxonomy" id="1365484"/>
    <lineage>
        <taxon>Eukaryota</taxon>
        <taxon>Fungi</taxon>
        <taxon>Dikarya</taxon>
        <taxon>Ascomycota</taxon>
        <taxon>Pezizomycotina</taxon>
        <taxon>Eurotiomycetes</taxon>
        <taxon>Eurotiomycetidae</taxon>
        <taxon>Eurotiales</taxon>
        <taxon>Aspergillaceae</taxon>
        <taxon>Penicillium</taxon>
    </lineage>
</organism>
<dbReference type="Proteomes" id="UP000030686">
    <property type="component" value="Unassembled WGS sequence"/>
</dbReference>
<keyword evidence="2" id="KW-1185">Reference proteome</keyword>
<reference evidence="1" key="1">
    <citation type="journal article" date="2014" name="Nat. Commun.">
        <title>Multiple recent horizontal transfers of a large genomic region in cheese making fungi.</title>
        <authorList>
            <person name="Cheeseman K."/>
            <person name="Ropars J."/>
            <person name="Renault P."/>
            <person name="Dupont J."/>
            <person name="Gouzy J."/>
            <person name="Branca A."/>
            <person name="Abraham A.L."/>
            <person name="Ceppi M."/>
            <person name="Conseiller E."/>
            <person name="Debuchy R."/>
            <person name="Malagnac F."/>
            <person name="Goarin A."/>
            <person name="Silar P."/>
            <person name="Lacoste S."/>
            <person name="Sallet E."/>
            <person name="Bensimon A."/>
            <person name="Giraud T."/>
            <person name="Brygoo Y."/>
        </authorList>
    </citation>
    <scope>NUCLEOTIDE SEQUENCE [LARGE SCALE GENOMIC DNA]</scope>
    <source>
        <strain evidence="1">FM164</strain>
    </source>
</reference>
<accession>W6R6T9</accession>